<dbReference type="KEGG" id="esa:ESA_01877"/>
<feature type="region of interest" description="Disordered" evidence="1">
    <location>
        <begin position="440"/>
        <end position="478"/>
    </location>
</feature>
<gene>
    <name evidence="2" type="ordered locus">ESA_01877</name>
</gene>
<name>A7MK63_CROS8</name>
<evidence type="ECO:0000256" key="1">
    <source>
        <dbReference type="SAM" id="MobiDB-lite"/>
    </source>
</evidence>
<feature type="region of interest" description="Disordered" evidence="1">
    <location>
        <begin position="52"/>
        <end position="100"/>
    </location>
</feature>
<dbReference type="Proteomes" id="UP000000260">
    <property type="component" value="Chromosome"/>
</dbReference>
<keyword evidence="3" id="KW-1185">Reference proteome</keyword>
<dbReference type="HOGENOM" id="CLU_516504_0_0_6"/>
<accession>A7MK63</accession>
<protein>
    <submittedName>
        <fullName evidence="2">Uncharacterized protein</fullName>
    </submittedName>
</protein>
<dbReference type="AlphaFoldDB" id="A7MK63"/>
<proteinExistence type="predicted"/>
<evidence type="ECO:0000313" key="2">
    <source>
        <dbReference type="EMBL" id="ABU77131.1"/>
    </source>
</evidence>
<dbReference type="EMBL" id="CP000783">
    <property type="protein sequence ID" value="ABU77131.1"/>
    <property type="molecule type" value="Genomic_DNA"/>
</dbReference>
<organism evidence="2 3">
    <name type="scientific">Cronobacter sakazakii (strain ATCC BAA-894)</name>
    <name type="common">Enterobacter sakazakii</name>
    <dbReference type="NCBI Taxonomy" id="290339"/>
    <lineage>
        <taxon>Bacteria</taxon>
        <taxon>Pseudomonadati</taxon>
        <taxon>Pseudomonadota</taxon>
        <taxon>Gammaproteobacteria</taxon>
        <taxon>Enterobacterales</taxon>
        <taxon>Enterobacteriaceae</taxon>
        <taxon>Cronobacter</taxon>
    </lineage>
</organism>
<sequence>MQRHSVKRWSVSDKLPVIVRIKKGALRLLFITHALILMRLRRGAVDLRHAFTHAKPARNQQNSENRNGGHGKGAVRVVKRHQHDDGGQEQQRQPGGERRARQLEGDIVRFAFFDGFAQTHLADHDKRPGGDDADGCHVQDNLKHLRRHEIVQEDANDIDANRHQNARERHLGFAHLRHKLRRGAAHRHRAQDTASGIEPGVEAGERRGQHHHIHDIADIGHAKLREEGDERALTRLVGVPRQQQHQQDDGTNVEEADTPDNAVNRLRHHGLRIFTFARGGTDQLDRREGEYHALNQHQRRQQAVREEAAVVGYQMEAGSVAVERFTGAEKHHADNQEHDDSQHFNEREPELHFGEPFHANQVHGADNRQCAERKHPLRHIAERAPVVHIERHGGDIDDTGHRPVNKIHPARHVRGFLAEKLTGVRDKTAAGRTVEHQLAQRAKNEEREDAAHQIHQRQRRSGRLETRARAQKQTGTDSAADGYHLHLTVAHRFVITLFMRVQPASFRGAMLSRVLLRCFHWFSCSPV</sequence>
<feature type="compositionally biased region" description="Basic and acidic residues" evidence="1">
    <location>
        <begin position="442"/>
        <end position="452"/>
    </location>
</feature>
<evidence type="ECO:0000313" key="3">
    <source>
        <dbReference type="Proteomes" id="UP000000260"/>
    </source>
</evidence>
<reference evidence="2 3" key="1">
    <citation type="journal article" date="2010" name="PLoS ONE">
        <title>Genome sequence of Cronobacter sakazakii BAA-894 and comparative genomic hybridization analysis with other Cronobacter species.</title>
        <authorList>
            <person name="Kucerova E."/>
            <person name="Clifton S.W."/>
            <person name="Xia X.Q."/>
            <person name="Long F."/>
            <person name="Porwollik S."/>
            <person name="Fulton L."/>
            <person name="Fronick C."/>
            <person name="Minx P."/>
            <person name="Kyung K."/>
            <person name="Warren W."/>
            <person name="Fulton R."/>
            <person name="Feng D."/>
            <person name="Wollam A."/>
            <person name="Shah N."/>
            <person name="Bhonagiri V."/>
            <person name="Nash W.E."/>
            <person name="Hallsworth-Pepin K."/>
            <person name="Wilson R.K."/>
            <person name="McClelland M."/>
            <person name="Forsythe S.J."/>
        </authorList>
    </citation>
    <scope>NUCLEOTIDE SEQUENCE [LARGE SCALE GENOMIC DNA]</scope>
    <source>
        <strain evidence="2 3">ATCC BAA-894</strain>
    </source>
</reference>